<accession>A0A6L7GM90</accession>
<comment type="subunit">
    <text evidence="2">Homohexamer.</text>
</comment>
<dbReference type="GO" id="GO:0046872">
    <property type="term" value="F:metal ion binding"/>
    <property type="evidence" value="ECO:0007669"/>
    <property type="project" value="UniProtKB-UniRule"/>
</dbReference>
<protein>
    <recommendedName>
        <fullName evidence="3 5">GTP cyclohydrolase 1 type 2 homolog</fullName>
    </recommendedName>
</protein>
<dbReference type="PIRSF" id="PIRSF037489">
    <property type="entry name" value="UCP037489_NIF3_YqfO"/>
    <property type="match status" value="1"/>
</dbReference>
<evidence type="ECO:0000256" key="1">
    <source>
        <dbReference type="ARBA" id="ARBA00006964"/>
    </source>
</evidence>
<keyword evidence="4 5" id="KW-0479">Metal-binding</keyword>
<dbReference type="SUPFAM" id="SSF102705">
    <property type="entry name" value="NIF3 (NGG1p interacting factor 3)-like"/>
    <property type="match status" value="1"/>
</dbReference>
<dbReference type="Gene3D" id="3.30.70.120">
    <property type="match status" value="1"/>
</dbReference>
<evidence type="ECO:0000313" key="7">
    <source>
        <dbReference type="EMBL" id="MXP21044.1"/>
    </source>
</evidence>
<evidence type="ECO:0000256" key="4">
    <source>
        <dbReference type="ARBA" id="ARBA00022723"/>
    </source>
</evidence>
<feature type="binding site" evidence="6">
    <location>
        <position position="337"/>
    </location>
    <ligand>
        <name>a divalent metal cation</name>
        <dbReference type="ChEBI" id="CHEBI:60240"/>
        <label>1</label>
    </ligand>
</feature>
<evidence type="ECO:0000313" key="8">
    <source>
        <dbReference type="Proteomes" id="UP000475545"/>
    </source>
</evidence>
<comment type="caution">
    <text evidence="7">The sequence shown here is derived from an EMBL/GenBank/DDBJ whole genome shotgun (WGS) entry which is preliminary data.</text>
</comment>
<dbReference type="Pfam" id="PF01784">
    <property type="entry name" value="DUF34_NIF3"/>
    <property type="match status" value="1"/>
</dbReference>
<dbReference type="AlphaFoldDB" id="A0A6L7GM90"/>
<feature type="binding site" evidence="6">
    <location>
        <position position="333"/>
    </location>
    <ligand>
        <name>a divalent metal cation</name>
        <dbReference type="ChEBI" id="CHEBI:60240"/>
        <label>1</label>
    </ligand>
</feature>
<dbReference type="PANTHER" id="PTHR13799">
    <property type="entry name" value="NGG1 INTERACTING FACTOR 3"/>
    <property type="match status" value="1"/>
</dbReference>
<proteinExistence type="inferred from homology"/>
<dbReference type="FunFam" id="3.40.1390.30:FF:000001">
    <property type="entry name" value="GTP cyclohydrolase 1 type 2"/>
    <property type="match status" value="1"/>
</dbReference>
<dbReference type="InterPro" id="IPR015867">
    <property type="entry name" value="N-reg_PII/ATP_PRibTrfase_C"/>
</dbReference>
<feature type="binding site" evidence="6">
    <location>
        <position position="66"/>
    </location>
    <ligand>
        <name>a divalent metal cation</name>
        <dbReference type="ChEBI" id="CHEBI:60240"/>
        <label>1</label>
    </ligand>
</feature>
<feature type="binding site" evidence="6">
    <location>
        <position position="105"/>
    </location>
    <ligand>
        <name>a divalent metal cation</name>
        <dbReference type="ChEBI" id="CHEBI:60240"/>
        <label>1</label>
    </ligand>
</feature>
<dbReference type="EMBL" id="WMBR01000001">
    <property type="protein sequence ID" value="MXP21044.1"/>
    <property type="molecule type" value="Genomic_DNA"/>
</dbReference>
<name>A0A6L7GM90_9ACTN</name>
<dbReference type="GO" id="GO:0005737">
    <property type="term" value="C:cytoplasm"/>
    <property type="evidence" value="ECO:0007669"/>
    <property type="project" value="TreeGrafter"/>
</dbReference>
<dbReference type="RefSeq" id="WP_160901097.1">
    <property type="nucleotide sequence ID" value="NZ_CP102850.1"/>
</dbReference>
<dbReference type="Proteomes" id="UP000475545">
    <property type="component" value="Unassembled WGS sequence"/>
</dbReference>
<dbReference type="InterPro" id="IPR017221">
    <property type="entry name" value="DUF34/NIF3_bac"/>
</dbReference>
<evidence type="ECO:0000256" key="3">
    <source>
        <dbReference type="ARBA" id="ARBA00022112"/>
    </source>
</evidence>
<dbReference type="InterPro" id="IPR036069">
    <property type="entry name" value="DUF34/NIF3_sf"/>
</dbReference>
<evidence type="ECO:0000256" key="5">
    <source>
        <dbReference type="PIRNR" id="PIRNR037489"/>
    </source>
</evidence>
<dbReference type="InterPro" id="IPR002678">
    <property type="entry name" value="DUF34/NIF3"/>
</dbReference>
<dbReference type="Gene3D" id="3.40.1390.30">
    <property type="entry name" value="NIF3 (NGG1p interacting factor 3)-like"/>
    <property type="match status" value="1"/>
</dbReference>
<sequence length="372" mass="39450">MPTTVAEVIGVLDSAYPRRLAEPWDSVGLVCGDPGETVDTILTCVDVTDDVVDAAIGMGAQLIVAHHPLLLRGVDSVAADTAKGRIVHRLIRSGIALFTAHTNADSARPGVSDALAEVLDIVDTLPIEPRSASVLDKWVVMVPEGNAEQVSEAMFAVGAGEIGEYRDCCWSVVGTGQFEAQDAANPTIGEIGARTRVDEERLEMVAQRRLRRAVLTALRGAHPYEEPAFDILELADTEMTTGLGRIGRLREPTTVGQFAERVATRLHTPSGVRVAGAGETAVTTVAVCGGAGDSLLDAVAAAGADVYVTADLRHHPADENRRRGGPVLIDAGHWATEFPWCGQVSRLLAGRLHVTVSVHREPTDPFAVVTRS</sequence>
<keyword evidence="8" id="KW-1185">Reference proteome</keyword>
<comment type="similarity">
    <text evidence="1 5">Belongs to the GTP cyclohydrolase I type 2/NIF3 family.</text>
</comment>
<evidence type="ECO:0000256" key="2">
    <source>
        <dbReference type="ARBA" id="ARBA00011643"/>
    </source>
</evidence>
<dbReference type="NCBIfam" id="TIGR00486">
    <property type="entry name" value="YbgI_SA1388"/>
    <property type="match status" value="1"/>
</dbReference>
<dbReference type="PANTHER" id="PTHR13799:SF14">
    <property type="entry name" value="GTP CYCLOHYDROLASE 1 TYPE 2 HOMOLOG"/>
    <property type="match status" value="1"/>
</dbReference>
<gene>
    <name evidence="7" type="ORF">GIY30_06715</name>
</gene>
<organism evidence="7 8">
    <name type="scientific">Gordonia mangrovi</name>
    <dbReference type="NCBI Taxonomy" id="2665643"/>
    <lineage>
        <taxon>Bacteria</taxon>
        <taxon>Bacillati</taxon>
        <taxon>Actinomycetota</taxon>
        <taxon>Actinomycetes</taxon>
        <taxon>Mycobacteriales</taxon>
        <taxon>Gordoniaceae</taxon>
        <taxon>Gordonia</taxon>
    </lineage>
</organism>
<feature type="binding site" evidence="6">
    <location>
        <position position="67"/>
    </location>
    <ligand>
        <name>a divalent metal cation</name>
        <dbReference type="ChEBI" id="CHEBI:60240"/>
        <label>1</label>
    </ligand>
</feature>
<evidence type="ECO:0000256" key="6">
    <source>
        <dbReference type="PIRSR" id="PIRSR602678-1"/>
    </source>
</evidence>
<dbReference type="FunFam" id="3.30.70.120:FF:000006">
    <property type="entry name" value="GTP cyclohydrolase 1 type 2 homolog"/>
    <property type="match status" value="1"/>
</dbReference>
<reference evidence="7 8" key="1">
    <citation type="submission" date="2019-11" db="EMBL/GenBank/DDBJ databases">
        <title>Gordonia sp. nov., a novel actinobacterium isolated from mangrove soil in Hainan.</title>
        <authorList>
            <person name="Huang X."/>
            <person name="Xie Y."/>
            <person name="Chu X."/>
            <person name="Xiao K."/>
        </authorList>
    </citation>
    <scope>NUCLEOTIDE SEQUENCE [LARGE SCALE GENOMIC DNA]</scope>
    <source>
        <strain evidence="7 8">HNM0687</strain>
    </source>
</reference>